<evidence type="ECO:0000313" key="5">
    <source>
        <dbReference type="EMBL" id="KAK8728587.1"/>
    </source>
</evidence>
<gene>
    <name evidence="5" type="ORF">OTU49_009032</name>
</gene>
<evidence type="ECO:0000256" key="2">
    <source>
        <dbReference type="PROSITE-ProRule" id="PRU00108"/>
    </source>
</evidence>
<dbReference type="SUPFAM" id="SSF46689">
    <property type="entry name" value="Homeodomain-like"/>
    <property type="match status" value="1"/>
</dbReference>
<comment type="caution">
    <text evidence="5">The sequence shown here is derived from an EMBL/GenBank/DDBJ whole genome shotgun (WGS) entry which is preliminary data.</text>
</comment>
<accession>A0AAW0WBL3</accession>
<reference evidence="5 6" key="1">
    <citation type="journal article" date="2024" name="BMC Genomics">
        <title>Genome assembly of redclaw crayfish (Cherax quadricarinatus) provides insights into its immune adaptation and hypoxia tolerance.</title>
        <authorList>
            <person name="Liu Z."/>
            <person name="Zheng J."/>
            <person name="Li H."/>
            <person name="Fang K."/>
            <person name="Wang S."/>
            <person name="He J."/>
            <person name="Zhou D."/>
            <person name="Weng S."/>
            <person name="Chi M."/>
            <person name="Gu Z."/>
            <person name="He J."/>
            <person name="Li F."/>
            <person name="Wang M."/>
        </authorList>
    </citation>
    <scope>NUCLEOTIDE SEQUENCE [LARGE SCALE GENOMIC DNA]</scope>
    <source>
        <strain evidence="5">ZL_2023a</strain>
    </source>
</reference>
<keyword evidence="2 3" id="KW-0371">Homeobox</keyword>
<evidence type="ECO:0000256" key="1">
    <source>
        <dbReference type="ARBA" id="ARBA00004123"/>
    </source>
</evidence>
<organism evidence="5 6">
    <name type="scientific">Cherax quadricarinatus</name>
    <name type="common">Australian red claw crayfish</name>
    <dbReference type="NCBI Taxonomy" id="27406"/>
    <lineage>
        <taxon>Eukaryota</taxon>
        <taxon>Metazoa</taxon>
        <taxon>Ecdysozoa</taxon>
        <taxon>Arthropoda</taxon>
        <taxon>Crustacea</taxon>
        <taxon>Multicrustacea</taxon>
        <taxon>Malacostraca</taxon>
        <taxon>Eumalacostraca</taxon>
        <taxon>Eucarida</taxon>
        <taxon>Decapoda</taxon>
        <taxon>Pleocyemata</taxon>
        <taxon>Astacidea</taxon>
        <taxon>Parastacoidea</taxon>
        <taxon>Parastacidae</taxon>
        <taxon>Cherax</taxon>
    </lineage>
</organism>
<sequence length="276" mass="28619">MFVSGALPWEVPPPALPPLGGLLGMFDGKESLRASMLLPPPVPRTAACVVLSQASLNPTPTLSLSPQHTPTAALAPYTKTSSPPTAPPLKFGVDRLLAAEPSRGHVSSLLSSAVRMFPAAPPTTSALMNTLGATTCPVITSPAIVTSSCPNLTSSSVTCPIMTSCATSAAGCGCDAAGGKCPSDCGYYYAPLYAAHPAHLLNYSSLYGGGAGGSSNRHEGVGVTTGSHGRRKRTWTRAVFSNLQRKGLEKRFQLQKYITKPDRRQLAATLGLTDAQ</sequence>
<keyword evidence="2 3" id="KW-0539">Nucleus</keyword>
<dbReference type="Proteomes" id="UP001445076">
    <property type="component" value="Unassembled WGS sequence"/>
</dbReference>
<keyword evidence="6" id="KW-1185">Reference proteome</keyword>
<dbReference type="GO" id="GO:0005634">
    <property type="term" value="C:nucleus"/>
    <property type="evidence" value="ECO:0007669"/>
    <property type="project" value="UniProtKB-SubCell"/>
</dbReference>
<dbReference type="InterPro" id="IPR001356">
    <property type="entry name" value="HD"/>
</dbReference>
<comment type="subcellular location">
    <subcellularLocation>
        <location evidence="1 2 3">Nucleus</location>
    </subcellularLocation>
</comment>
<name>A0AAW0WBL3_CHEQU</name>
<evidence type="ECO:0000256" key="3">
    <source>
        <dbReference type="RuleBase" id="RU000682"/>
    </source>
</evidence>
<feature type="domain" description="Homeobox" evidence="4">
    <location>
        <begin position="231"/>
        <end position="276"/>
    </location>
</feature>
<proteinExistence type="predicted"/>
<dbReference type="Pfam" id="PF00046">
    <property type="entry name" value="Homeodomain"/>
    <property type="match status" value="1"/>
</dbReference>
<dbReference type="Gene3D" id="1.10.10.60">
    <property type="entry name" value="Homeodomain-like"/>
    <property type="match status" value="1"/>
</dbReference>
<dbReference type="PANTHER" id="PTHR46808">
    <property type="entry name" value="H2.0-LIKE HOMEOBOX PROTEIN"/>
    <property type="match status" value="1"/>
</dbReference>
<dbReference type="InterPro" id="IPR052497">
    <property type="entry name" value="H2.0_Homeobox_TF"/>
</dbReference>
<evidence type="ECO:0000259" key="4">
    <source>
        <dbReference type="PROSITE" id="PS50071"/>
    </source>
</evidence>
<feature type="non-terminal residue" evidence="5">
    <location>
        <position position="276"/>
    </location>
</feature>
<dbReference type="CDD" id="cd00086">
    <property type="entry name" value="homeodomain"/>
    <property type="match status" value="1"/>
</dbReference>
<dbReference type="PANTHER" id="PTHR46808:SF1">
    <property type="entry name" value="H2.0-LIKE HOMEOBOX PROTEIN"/>
    <property type="match status" value="1"/>
</dbReference>
<dbReference type="EMBL" id="JARKIK010000071">
    <property type="protein sequence ID" value="KAK8728587.1"/>
    <property type="molecule type" value="Genomic_DNA"/>
</dbReference>
<dbReference type="PROSITE" id="PS50071">
    <property type="entry name" value="HOMEOBOX_2"/>
    <property type="match status" value="1"/>
</dbReference>
<evidence type="ECO:0000313" key="6">
    <source>
        <dbReference type="Proteomes" id="UP001445076"/>
    </source>
</evidence>
<dbReference type="InterPro" id="IPR009057">
    <property type="entry name" value="Homeodomain-like_sf"/>
</dbReference>
<dbReference type="AlphaFoldDB" id="A0AAW0WBL3"/>
<keyword evidence="2 3" id="KW-0238">DNA-binding</keyword>
<protein>
    <recommendedName>
        <fullName evidence="4">Homeobox domain-containing protein</fullName>
    </recommendedName>
</protein>
<dbReference type="GO" id="GO:0043565">
    <property type="term" value="F:sequence-specific DNA binding"/>
    <property type="evidence" value="ECO:0007669"/>
    <property type="project" value="TreeGrafter"/>
</dbReference>